<evidence type="ECO:0000313" key="2">
    <source>
        <dbReference type="EMBL" id="SDS98285.1"/>
    </source>
</evidence>
<dbReference type="AlphaFoldDB" id="A0A1H1WMI8"/>
<dbReference type="Proteomes" id="UP000199482">
    <property type="component" value="Chromosome I"/>
</dbReference>
<dbReference type="EMBL" id="LT629755">
    <property type="protein sequence ID" value="SDS98285.1"/>
    <property type="molecule type" value="Genomic_DNA"/>
</dbReference>
<dbReference type="OrthoDB" id="9910081at2"/>
<dbReference type="Proteomes" id="UP000893823">
    <property type="component" value="Unassembled WGS sequence"/>
</dbReference>
<accession>A0A1H1WMI8</accession>
<proteinExistence type="predicted"/>
<keyword evidence="4" id="KW-1185">Reference proteome</keyword>
<evidence type="ECO:0000313" key="3">
    <source>
        <dbReference type="Proteomes" id="UP000199482"/>
    </source>
</evidence>
<gene>
    <name evidence="1" type="ORF">BCL57_000350</name>
    <name evidence="2" type="ORF">SAMN04489721_2278</name>
</gene>
<organism evidence="2 3">
    <name type="scientific">Agromyces flavus</name>
    <dbReference type="NCBI Taxonomy" id="589382"/>
    <lineage>
        <taxon>Bacteria</taxon>
        <taxon>Bacillati</taxon>
        <taxon>Actinomycetota</taxon>
        <taxon>Actinomycetes</taxon>
        <taxon>Micrococcales</taxon>
        <taxon>Microbacteriaceae</taxon>
        <taxon>Agromyces</taxon>
    </lineage>
</organism>
<reference evidence="3" key="2">
    <citation type="submission" date="2016-10" db="EMBL/GenBank/DDBJ databases">
        <authorList>
            <person name="Varghese N."/>
            <person name="Submissions S."/>
        </authorList>
    </citation>
    <scope>NUCLEOTIDE SEQUENCE [LARGE SCALE GENOMIC DNA]</scope>
    <source>
        <strain evidence="3">CPCC 202695</strain>
    </source>
</reference>
<dbReference type="EMBL" id="SODL02000001">
    <property type="protein sequence ID" value="MCP2366208.1"/>
    <property type="molecule type" value="Genomic_DNA"/>
</dbReference>
<sequence>MSRLRILVGTGLVIAGLVVVPAGAASAHTHGITPLRCTPAPANAGANQTNVTPASAAEGGPLSGVIPITMGGNVPLNGGGFDAAVCD</sequence>
<dbReference type="RefSeq" id="WP_092672373.1">
    <property type="nucleotide sequence ID" value="NZ_BMDN01000001.1"/>
</dbReference>
<protein>
    <submittedName>
        <fullName evidence="2">Uncharacterized protein</fullName>
    </submittedName>
</protein>
<reference evidence="2" key="1">
    <citation type="submission" date="2016-10" db="EMBL/GenBank/DDBJ databases">
        <authorList>
            <person name="de Groot N.N."/>
        </authorList>
    </citation>
    <scope>NUCLEOTIDE SEQUENCE [LARGE SCALE GENOMIC DNA]</scope>
    <source>
        <strain evidence="2">CPCC 202695</strain>
    </source>
</reference>
<reference evidence="1" key="3">
    <citation type="submission" date="2022-06" db="EMBL/GenBank/DDBJ databases">
        <title>Genomic Encyclopedia of Type Strains, Phase III (KMG-III): the genomes of soil and plant-associated and newly described type strains.</title>
        <authorList>
            <person name="Whitman W."/>
        </authorList>
    </citation>
    <scope>NUCLEOTIDE SEQUENCE</scope>
    <source>
        <strain evidence="1">CPCC 202695</strain>
    </source>
</reference>
<evidence type="ECO:0000313" key="1">
    <source>
        <dbReference type="EMBL" id="MCP2366208.1"/>
    </source>
</evidence>
<evidence type="ECO:0000313" key="4">
    <source>
        <dbReference type="Proteomes" id="UP000893823"/>
    </source>
</evidence>
<name>A0A1H1WMI8_9MICO</name>